<keyword evidence="12" id="KW-1185">Reference proteome</keyword>
<keyword evidence="7" id="KW-0496">Mitochondrion</keyword>
<evidence type="ECO:0000256" key="6">
    <source>
        <dbReference type="ARBA" id="ARBA00022989"/>
    </source>
</evidence>
<evidence type="ECO:0000256" key="8">
    <source>
        <dbReference type="ARBA" id="ARBA00023136"/>
    </source>
</evidence>
<evidence type="ECO:0000256" key="4">
    <source>
        <dbReference type="ARBA" id="ARBA00022692"/>
    </source>
</evidence>
<evidence type="ECO:0000256" key="3">
    <source>
        <dbReference type="ARBA" id="ARBA00022448"/>
    </source>
</evidence>
<dbReference type="GO" id="GO:0031966">
    <property type="term" value="C:mitochondrial membrane"/>
    <property type="evidence" value="ECO:0007669"/>
    <property type="project" value="UniProtKB-SubCell"/>
</dbReference>
<dbReference type="PANTHER" id="PTHR45624:SF31">
    <property type="entry name" value="MITOCHONDRIAL ORNITHINE TRANSPORTER 1"/>
    <property type="match status" value="1"/>
</dbReference>
<name>A0A4P9Y642_9FUNG</name>
<keyword evidence="8 9" id="KW-0472">Membrane</keyword>
<comment type="subcellular location">
    <subcellularLocation>
        <location evidence="1">Mitochondrion membrane</location>
        <topology evidence="1">Multi-pass membrane protein</topology>
    </subcellularLocation>
</comment>
<dbReference type="InterPro" id="IPR002067">
    <property type="entry name" value="MCP"/>
</dbReference>
<dbReference type="Pfam" id="PF00153">
    <property type="entry name" value="Mito_carr"/>
    <property type="match status" value="3"/>
</dbReference>
<dbReference type="PROSITE" id="PS50920">
    <property type="entry name" value="SOLCAR"/>
    <property type="match status" value="3"/>
</dbReference>
<dbReference type="GO" id="GO:1990575">
    <property type="term" value="P:mitochondrial L-ornithine transmembrane transport"/>
    <property type="evidence" value="ECO:0007669"/>
    <property type="project" value="TreeGrafter"/>
</dbReference>
<keyword evidence="3 10" id="KW-0813">Transport</keyword>
<dbReference type="PRINTS" id="PR00926">
    <property type="entry name" value="MITOCARRIER"/>
</dbReference>
<comment type="similarity">
    <text evidence="2 10">Belongs to the mitochondrial carrier (TC 2.A.29) family.</text>
</comment>
<accession>A0A4P9Y642</accession>
<dbReference type="InterPro" id="IPR018108">
    <property type="entry name" value="MCP_transmembrane"/>
</dbReference>
<protein>
    <submittedName>
        <fullName evidence="11">Mitochondrial carrier domain-containing protein</fullName>
    </submittedName>
</protein>
<dbReference type="GO" id="GO:0000064">
    <property type="term" value="F:L-ornithine transmembrane transporter activity"/>
    <property type="evidence" value="ECO:0007669"/>
    <property type="project" value="TreeGrafter"/>
</dbReference>
<evidence type="ECO:0000256" key="1">
    <source>
        <dbReference type="ARBA" id="ARBA00004225"/>
    </source>
</evidence>
<keyword evidence="4 9" id="KW-0812">Transmembrane</keyword>
<evidence type="ECO:0000313" key="12">
    <source>
        <dbReference type="Proteomes" id="UP000267251"/>
    </source>
</evidence>
<evidence type="ECO:0000256" key="5">
    <source>
        <dbReference type="ARBA" id="ARBA00022737"/>
    </source>
</evidence>
<dbReference type="PANTHER" id="PTHR45624">
    <property type="entry name" value="MITOCHONDRIAL BASIC AMINO ACIDS TRANSPORTER-RELATED"/>
    <property type="match status" value="1"/>
</dbReference>
<dbReference type="EMBL" id="KZ987868">
    <property type="protein sequence ID" value="RKP14204.1"/>
    <property type="molecule type" value="Genomic_DNA"/>
</dbReference>
<proteinExistence type="inferred from homology"/>
<dbReference type="Proteomes" id="UP000267251">
    <property type="component" value="Unassembled WGS sequence"/>
</dbReference>
<dbReference type="SUPFAM" id="SSF103506">
    <property type="entry name" value="Mitochondrial carrier"/>
    <property type="match status" value="1"/>
</dbReference>
<evidence type="ECO:0000256" key="7">
    <source>
        <dbReference type="ARBA" id="ARBA00023128"/>
    </source>
</evidence>
<dbReference type="OrthoDB" id="2139348at2759"/>
<keyword evidence="6" id="KW-1133">Transmembrane helix</keyword>
<evidence type="ECO:0000256" key="2">
    <source>
        <dbReference type="ARBA" id="ARBA00006375"/>
    </source>
</evidence>
<organism evidence="11 12">
    <name type="scientific">Piptocephalis cylindrospora</name>
    <dbReference type="NCBI Taxonomy" id="1907219"/>
    <lineage>
        <taxon>Eukaryota</taxon>
        <taxon>Fungi</taxon>
        <taxon>Fungi incertae sedis</taxon>
        <taxon>Zoopagomycota</taxon>
        <taxon>Zoopagomycotina</taxon>
        <taxon>Zoopagomycetes</taxon>
        <taxon>Zoopagales</taxon>
        <taxon>Piptocephalidaceae</taxon>
        <taxon>Piptocephalis</taxon>
    </lineage>
</organism>
<gene>
    <name evidence="11" type="ORF">BJ684DRAFT_19368</name>
</gene>
<keyword evidence="5" id="KW-0677">Repeat</keyword>
<reference evidence="12" key="1">
    <citation type="journal article" date="2018" name="Nat. Microbiol.">
        <title>Leveraging single-cell genomics to expand the fungal tree of life.</title>
        <authorList>
            <person name="Ahrendt S.R."/>
            <person name="Quandt C.A."/>
            <person name="Ciobanu D."/>
            <person name="Clum A."/>
            <person name="Salamov A."/>
            <person name="Andreopoulos B."/>
            <person name="Cheng J.F."/>
            <person name="Woyke T."/>
            <person name="Pelin A."/>
            <person name="Henrissat B."/>
            <person name="Reynolds N.K."/>
            <person name="Benny G.L."/>
            <person name="Smith M.E."/>
            <person name="James T.Y."/>
            <person name="Grigoriev I.V."/>
        </authorList>
    </citation>
    <scope>NUCLEOTIDE SEQUENCE [LARGE SCALE GENOMIC DNA]</scope>
</reference>
<dbReference type="Gene3D" id="1.50.40.10">
    <property type="entry name" value="Mitochondrial carrier domain"/>
    <property type="match status" value="2"/>
</dbReference>
<dbReference type="AlphaFoldDB" id="A0A4P9Y642"/>
<feature type="repeat" description="Solcar" evidence="9">
    <location>
        <begin position="213"/>
        <end position="302"/>
    </location>
</feature>
<sequence>MDTSAEAFMPKGQTPLQSLVCGSTAGFMGKLVEYPFDTVKVLLQTQPQYRGPVHCATHLVKTSGLFSLYRGLASPLAGSILENAILFAGYDYLKKAVGTVCGVGQSPEQAPMGLSHLATSGALAGCLAAFVLTPVELVKCRLQAQSGTLEAGGSLSLAIRIWKTSGIRGLYIGHSATLLREAGGGAAWFGVYEAMCKAMLPPGCQEKDTLGPGRLMIAGAAAGMAYNAVLFPVDTIKSHVQIMAPDANKGSGGGMNRILRVARRIWGQEGIRGFYRGMGITMVRSVPGSSVIFLTYEMMQRQWPN</sequence>
<feature type="repeat" description="Solcar" evidence="9">
    <location>
        <begin position="112"/>
        <end position="198"/>
    </location>
</feature>
<evidence type="ECO:0000256" key="9">
    <source>
        <dbReference type="PROSITE-ProRule" id="PRU00282"/>
    </source>
</evidence>
<dbReference type="InterPro" id="IPR023395">
    <property type="entry name" value="MCP_dom_sf"/>
</dbReference>
<dbReference type="InterPro" id="IPR050567">
    <property type="entry name" value="Mitochondrial_Carrier"/>
</dbReference>
<feature type="repeat" description="Solcar" evidence="9">
    <location>
        <begin position="13"/>
        <end position="96"/>
    </location>
</feature>
<evidence type="ECO:0000256" key="10">
    <source>
        <dbReference type="RuleBase" id="RU000488"/>
    </source>
</evidence>
<evidence type="ECO:0000313" key="11">
    <source>
        <dbReference type="EMBL" id="RKP14204.1"/>
    </source>
</evidence>